<evidence type="ECO:0000313" key="2">
    <source>
        <dbReference type="Proteomes" id="UP000597762"/>
    </source>
</evidence>
<organism evidence="1 2">
    <name type="scientific">Acanthosepion pharaonis</name>
    <name type="common">Pharaoh cuttlefish</name>
    <name type="synonym">Sepia pharaonis</name>
    <dbReference type="NCBI Taxonomy" id="158019"/>
    <lineage>
        <taxon>Eukaryota</taxon>
        <taxon>Metazoa</taxon>
        <taxon>Spiralia</taxon>
        <taxon>Lophotrochozoa</taxon>
        <taxon>Mollusca</taxon>
        <taxon>Cephalopoda</taxon>
        <taxon>Coleoidea</taxon>
        <taxon>Decapodiformes</taxon>
        <taxon>Sepiida</taxon>
        <taxon>Sepiina</taxon>
        <taxon>Sepiidae</taxon>
        <taxon>Acanthosepion</taxon>
    </lineage>
</organism>
<sequence length="152" mass="17188">MNNPRNSVFSRKQTNTNPCPFPPYKHTHTHTFDICCIKAQNRHPPPPIHPIPPGCHSSLTAVIFKLLTIVRCGDPCHLSRRESSSSNRTTNLFPRSSCSRLRRLLSLSLSLSFSLSLSLSLSLSNTHTDTHLISPYFSFTIYPFISSHTHYL</sequence>
<reference evidence="1" key="1">
    <citation type="submission" date="2021-01" db="EMBL/GenBank/DDBJ databases">
        <authorList>
            <person name="Li R."/>
            <person name="Bekaert M."/>
        </authorList>
    </citation>
    <scope>NUCLEOTIDE SEQUENCE</scope>
    <source>
        <strain evidence="1">Farmed</strain>
    </source>
</reference>
<dbReference type="Proteomes" id="UP000597762">
    <property type="component" value="Unassembled WGS sequence"/>
</dbReference>
<proteinExistence type="predicted"/>
<name>A0A812EET0_ACAPH</name>
<keyword evidence="2" id="KW-1185">Reference proteome</keyword>
<gene>
    <name evidence="1" type="ORF">SPHA_70993</name>
</gene>
<evidence type="ECO:0000313" key="1">
    <source>
        <dbReference type="EMBL" id="CAE1320796.1"/>
    </source>
</evidence>
<dbReference type="AlphaFoldDB" id="A0A812EET0"/>
<comment type="caution">
    <text evidence="1">The sequence shown here is derived from an EMBL/GenBank/DDBJ whole genome shotgun (WGS) entry which is preliminary data.</text>
</comment>
<protein>
    <submittedName>
        <fullName evidence="1">Uncharacterized protein</fullName>
    </submittedName>
</protein>
<dbReference type="EMBL" id="CAHIKZ030005201">
    <property type="protein sequence ID" value="CAE1320796.1"/>
    <property type="molecule type" value="Genomic_DNA"/>
</dbReference>
<accession>A0A812EET0</accession>